<keyword evidence="4" id="KW-1185">Reference proteome</keyword>
<evidence type="ECO:0000313" key="3">
    <source>
        <dbReference type="EMBL" id="KAF2154588.1"/>
    </source>
</evidence>
<evidence type="ECO:0000256" key="2">
    <source>
        <dbReference type="SAM" id="Phobius"/>
    </source>
</evidence>
<feature type="compositionally biased region" description="Low complexity" evidence="1">
    <location>
        <begin position="1031"/>
        <end position="1043"/>
    </location>
</feature>
<keyword evidence="2" id="KW-0472">Membrane</keyword>
<dbReference type="PANTHER" id="PTHR37544:SF1">
    <property type="entry name" value="PHOSPHORIBOSYLAMINOIMIDAZOLE-SUCCINOCARBOXAMIDE SYNTHASE"/>
    <property type="match status" value="1"/>
</dbReference>
<dbReference type="EMBL" id="ML996083">
    <property type="protein sequence ID" value="KAF2154588.1"/>
    <property type="molecule type" value="Genomic_DNA"/>
</dbReference>
<dbReference type="InterPro" id="IPR021840">
    <property type="entry name" value="DUF3433"/>
</dbReference>
<comment type="caution">
    <text evidence="3">The sequence shown here is derived from an EMBL/GenBank/DDBJ whole genome shotgun (WGS) entry which is preliminary data.</text>
</comment>
<dbReference type="Proteomes" id="UP000799439">
    <property type="component" value="Unassembled WGS sequence"/>
</dbReference>
<proteinExistence type="predicted"/>
<sequence>MASADLDCEPAQWSYSNATRPYADATLTGGLADFNFESTRWSINRLSLSTVGLDFIGWVNMTAHPNFLPTDVSRKAGWLQNSDLMNTTCSDNGNGETDDCFLVTFGVSSKYDPPDQPKLNGSVPSVQTLSAGSRDPAVTAHWANEKRQVAFGSNGQPLTSEWVKVTNMTALICKPSLSITKSLVTLPKNAATTSQGFEVTQVVDSIPSSSVSLSPFELGMRVQAISNTQSMIGYGGRALYFIGLCDMMSPYEDITHFFDPAVLMNSTRQVYQRISAQYLKTHLTTPTTGTVPADMTLIGARLVVDKLTLRIMDAVLGVFASCALAMCFLPNFPRMPRRFTSIGSIALLLRNSTGFERLCYGTSTSRLSDMKEWLRGYTFYSQYYQCADEDLFRVVPELGSALGDTDQEPELKQRVQWWQPAVFGKGLRLVTILGPLILTAGLEASRWYSQRHDGLGVAPVKGEKKYAWQFGPALVMTTVTILFGSLDFSTRSIWPYHTLSSRKGVRFVELFETPLDNFAAQSVWKSAYRHQWGLLATSLAVCVSPLLTIIVSGLFQAQSTAVIRNAPMQLSGTFMGQSDQRIFTGYDSSSTIAAMILYNNISWPRYTYQNLILPEFTVVHNDSQVGSLLYQASVPAIKINSKCTTVDIGDIAWGMNDMPNPVKSPERLDVNLTTSTQCTAAFNQYLDNHDLTSLQYFSISSMPFSVMNITNDGMHIGLSVNSNTSWPEAGVVPYIASPSAVNLACNGTTDGVPPLQYIFVQFEQSRPTNLAMVQCTPQADLLMSNITFETPTYNIQDMQAIPGTERLFTADRTMFSEPGYACSDKRDDVGNETCTQQAFMTSIYAIPEDEIFGSANAKSLAEGVGQILDTVFAQRFSSLYRTSLNDTSNQALLLGPGALSNATVLGQTQFRVIQSPISTVILQCLLSFLALCALTAWICTKSKEILPKNPTTIAAMASLLAGARLLRDDYIPAGAEMLSDKKLREQGVLQGKRVRLGWWGEGTQRRYGIDVVEEEEQPGPTAALLRDEPKISASPEASESAVPGRFELAGPEISEL</sequence>
<organism evidence="3 4">
    <name type="scientific">Myriangium duriaei CBS 260.36</name>
    <dbReference type="NCBI Taxonomy" id="1168546"/>
    <lineage>
        <taxon>Eukaryota</taxon>
        <taxon>Fungi</taxon>
        <taxon>Dikarya</taxon>
        <taxon>Ascomycota</taxon>
        <taxon>Pezizomycotina</taxon>
        <taxon>Dothideomycetes</taxon>
        <taxon>Dothideomycetidae</taxon>
        <taxon>Myriangiales</taxon>
        <taxon>Myriangiaceae</taxon>
        <taxon>Myriangium</taxon>
    </lineage>
</organism>
<dbReference type="AlphaFoldDB" id="A0A9P4MIV3"/>
<evidence type="ECO:0000256" key="1">
    <source>
        <dbReference type="SAM" id="MobiDB-lite"/>
    </source>
</evidence>
<dbReference type="PANTHER" id="PTHR37544">
    <property type="entry name" value="SPRAY-RELATED"/>
    <property type="match status" value="1"/>
</dbReference>
<feature type="transmembrane region" description="Helical" evidence="2">
    <location>
        <begin position="311"/>
        <end position="329"/>
    </location>
</feature>
<keyword evidence="2" id="KW-0812">Transmembrane</keyword>
<protein>
    <submittedName>
        <fullName evidence="3">Uncharacterized protein</fullName>
    </submittedName>
</protein>
<dbReference type="Pfam" id="PF11915">
    <property type="entry name" value="DUF3433"/>
    <property type="match status" value="1"/>
</dbReference>
<feature type="region of interest" description="Disordered" evidence="1">
    <location>
        <begin position="1016"/>
        <end position="1056"/>
    </location>
</feature>
<accession>A0A9P4MIV3</accession>
<gene>
    <name evidence="3" type="ORF">K461DRAFT_275713</name>
</gene>
<dbReference type="OrthoDB" id="3912677at2759"/>
<name>A0A9P4MIV3_9PEZI</name>
<evidence type="ECO:0000313" key="4">
    <source>
        <dbReference type="Proteomes" id="UP000799439"/>
    </source>
</evidence>
<feature type="non-terminal residue" evidence="3">
    <location>
        <position position="1056"/>
    </location>
</feature>
<keyword evidence="2" id="KW-1133">Transmembrane helix</keyword>
<feature type="transmembrane region" description="Helical" evidence="2">
    <location>
        <begin position="532"/>
        <end position="555"/>
    </location>
</feature>
<reference evidence="3" key="1">
    <citation type="journal article" date="2020" name="Stud. Mycol.">
        <title>101 Dothideomycetes genomes: a test case for predicting lifestyles and emergence of pathogens.</title>
        <authorList>
            <person name="Haridas S."/>
            <person name="Albert R."/>
            <person name="Binder M."/>
            <person name="Bloem J."/>
            <person name="Labutti K."/>
            <person name="Salamov A."/>
            <person name="Andreopoulos B."/>
            <person name="Baker S."/>
            <person name="Barry K."/>
            <person name="Bills G."/>
            <person name="Bluhm B."/>
            <person name="Cannon C."/>
            <person name="Castanera R."/>
            <person name="Culley D."/>
            <person name="Daum C."/>
            <person name="Ezra D."/>
            <person name="Gonzalez J."/>
            <person name="Henrissat B."/>
            <person name="Kuo A."/>
            <person name="Liang C."/>
            <person name="Lipzen A."/>
            <person name="Lutzoni F."/>
            <person name="Magnuson J."/>
            <person name="Mondo S."/>
            <person name="Nolan M."/>
            <person name="Ohm R."/>
            <person name="Pangilinan J."/>
            <person name="Park H.-J."/>
            <person name="Ramirez L."/>
            <person name="Alfaro M."/>
            <person name="Sun H."/>
            <person name="Tritt A."/>
            <person name="Yoshinaga Y."/>
            <person name="Zwiers L.-H."/>
            <person name="Turgeon B."/>
            <person name="Goodwin S."/>
            <person name="Spatafora J."/>
            <person name="Crous P."/>
            <person name="Grigoriev I."/>
        </authorList>
    </citation>
    <scope>NUCLEOTIDE SEQUENCE</scope>
    <source>
        <strain evidence="3">CBS 260.36</strain>
    </source>
</reference>